<evidence type="ECO:0008006" key="3">
    <source>
        <dbReference type="Google" id="ProtNLM"/>
    </source>
</evidence>
<dbReference type="KEGG" id="rei:IE4771_CH03083"/>
<accession>A0A060I993</accession>
<proteinExistence type="predicted"/>
<dbReference type="HOGENOM" id="CLU_157964_2_1_5"/>
<name>A0A060I993_RHIET</name>
<evidence type="ECO:0000313" key="1">
    <source>
        <dbReference type="EMBL" id="AIC28176.1"/>
    </source>
</evidence>
<dbReference type="EMBL" id="CP006986">
    <property type="protein sequence ID" value="AIC28176.1"/>
    <property type="molecule type" value="Genomic_DNA"/>
</dbReference>
<evidence type="ECO:0000313" key="2">
    <source>
        <dbReference type="Proteomes" id="UP000027180"/>
    </source>
</evidence>
<dbReference type="Proteomes" id="UP000027180">
    <property type="component" value="Chromosome"/>
</dbReference>
<dbReference type="AlphaFoldDB" id="A0A060I993"/>
<dbReference type="Pfam" id="PF09932">
    <property type="entry name" value="DUF2164"/>
    <property type="match status" value="1"/>
</dbReference>
<gene>
    <name evidence="1" type="ORF">IE4771_CH03083</name>
</gene>
<dbReference type="RefSeq" id="WP_038690092.1">
    <property type="nucleotide sequence ID" value="NZ_CP006986.1"/>
</dbReference>
<dbReference type="InterPro" id="IPR018680">
    <property type="entry name" value="DUF2164"/>
</dbReference>
<reference evidence="1 2" key="1">
    <citation type="submission" date="2013-12" db="EMBL/GenBank/DDBJ databases">
        <title>Complete genome sequence of Rhizobium etli bv. mimosae IE4771.</title>
        <authorList>
            <person name="Bustos P."/>
            <person name="Santamaria R.I."/>
            <person name="Lozano L."/>
            <person name="Ormeno-Orrillo E."/>
            <person name="Rogel M.A."/>
            <person name="Romero D."/>
            <person name="Cevallos M.A."/>
            <person name="Martinez-Romero E."/>
            <person name="Gonzalez V."/>
        </authorList>
    </citation>
    <scope>NUCLEOTIDE SEQUENCE [LARGE SCALE GENOMIC DNA]</scope>
    <source>
        <strain evidence="1 2">IE4771</strain>
    </source>
</reference>
<protein>
    <recommendedName>
        <fullName evidence="3">DUF2164 domain-containing protein</fullName>
    </recommendedName>
</protein>
<sequence length="87" mass="9921">MKKIEFTKEAKAAIVSRIRRYFETELDQPIGALPAEFLLDFFAEEIGAHYYNQGVRDAHAALSKKMEDLAEDIYLLERDEKNKAAGA</sequence>
<dbReference type="OrthoDB" id="6629495at2"/>
<organism evidence="1 2">
    <name type="scientific">Rhizobium etli bv. mimosae str. IE4771</name>
    <dbReference type="NCBI Taxonomy" id="1432050"/>
    <lineage>
        <taxon>Bacteria</taxon>
        <taxon>Pseudomonadati</taxon>
        <taxon>Pseudomonadota</taxon>
        <taxon>Alphaproteobacteria</taxon>
        <taxon>Hyphomicrobiales</taxon>
        <taxon>Rhizobiaceae</taxon>
        <taxon>Rhizobium/Agrobacterium group</taxon>
        <taxon>Rhizobium</taxon>
    </lineage>
</organism>